<feature type="region of interest" description="Disordered" evidence="1">
    <location>
        <begin position="630"/>
        <end position="653"/>
    </location>
</feature>
<evidence type="ECO:0000256" key="1">
    <source>
        <dbReference type="SAM" id="MobiDB-lite"/>
    </source>
</evidence>
<feature type="compositionally biased region" description="Basic and acidic residues" evidence="1">
    <location>
        <begin position="639"/>
        <end position="653"/>
    </location>
</feature>
<sequence>MEIIRGVPLDAVPAWAVLERRLFADIEDGWRLFSRRYTREDGGIRFPAVFTDRDGVDDLYEPFFNWPAFYLLGGSDEVLAAAKRHWEGVTAQLESAGMLTDEYENGYDWFHQGESLLFFYGLCAADPGDVAFARRARRFAELYTDPAAGNYDRERNIIRAPHNGSLGARPGLNDIVQPYSASFAEMRRYGLPLEDVPGIESWDDLADPAKALAMGEAMQRAAQGDVVVDLAATSLVANRWLYDGDPEAAGWIDRYVGGWEERARANDGLVPDNVAPDGTVGGLHGGRWFGGHYGWTWPHGLPSVGMATVVSGLNAALVTGDDRRLDTARRVLDTVLDHAVVASVAETPYSLKGGWLARLGADADEPALLVPHRFGRDGWFDYAPMPLELPTWLWWWSRSDADRARLDRVRAGLPSGGRPVKAFRDKAEAGHEAPWLDYLDGRLPDYPEQALSMALGQVARRIALIQADDSDPATVHLHFWQRVNPVVTEVLTQLVSGAPQVLYNGGLPFVAVDYEDADAARPGLPADVAALVTGLDGDRIGLELVNVSPLHTRRVIVRPSRFGTARLAGVRFRTEPGADYPGPSTAYAATRGTVVERHIDTDTDTDTDADGVEVVLPPAHRLQLELITAPSPSPARHRGAADLDRIEHTKEQP</sequence>
<dbReference type="EMBL" id="JACCBJ010000001">
    <property type="protein sequence ID" value="NYD75080.1"/>
    <property type="molecule type" value="Genomic_DNA"/>
</dbReference>
<dbReference type="Pfam" id="PF26099">
    <property type="entry name" value="DUF8034"/>
    <property type="match status" value="1"/>
</dbReference>
<comment type="caution">
    <text evidence="2">The sequence shown here is derived from an EMBL/GenBank/DDBJ whole genome shotgun (WGS) entry which is preliminary data.</text>
</comment>
<name>A0A852T3F9_9MICO</name>
<evidence type="ECO:0000313" key="2">
    <source>
        <dbReference type="EMBL" id="NYD75080.1"/>
    </source>
</evidence>
<dbReference type="Proteomes" id="UP000589620">
    <property type="component" value="Unassembled WGS sequence"/>
</dbReference>
<accession>A0A852T3F9</accession>
<dbReference type="RefSeq" id="WP_246298060.1">
    <property type="nucleotide sequence ID" value="NZ_BAAAPX010000001.1"/>
</dbReference>
<dbReference type="AlphaFoldDB" id="A0A852T3F9"/>
<keyword evidence="3" id="KW-1185">Reference proteome</keyword>
<reference evidence="2 3" key="1">
    <citation type="submission" date="2020-07" db="EMBL/GenBank/DDBJ databases">
        <title>Sequencing the genomes of 1000 actinobacteria strains.</title>
        <authorList>
            <person name="Klenk H.-P."/>
        </authorList>
    </citation>
    <scope>NUCLEOTIDE SEQUENCE [LARGE SCALE GENOMIC DNA]</scope>
    <source>
        <strain evidence="2 3">DSM 23871</strain>
    </source>
</reference>
<proteinExistence type="predicted"/>
<organism evidence="2 3">
    <name type="scientific">Leifsonia soli</name>
    <dbReference type="NCBI Taxonomy" id="582665"/>
    <lineage>
        <taxon>Bacteria</taxon>
        <taxon>Bacillati</taxon>
        <taxon>Actinomycetota</taxon>
        <taxon>Actinomycetes</taxon>
        <taxon>Micrococcales</taxon>
        <taxon>Microbacteriaceae</taxon>
        <taxon>Leifsonia</taxon>
    </lineage>
</organism>
<gene>
    <name evidence="2" type="ORF">BJ963_002599</name>
</gene>
<dbReference type="InterPro" id="IPR058347">
    <property type="entry name" value="DUF8034"/>
</dbReference>
<protein>
    <submittedName>
        <fullName evidence="2">Uncharacterized protein</fullName>
    </submittedName>
</protein>
<evidence type="ECO:0000313" key="3">
    <source>
        <dbReference type="Proteomes" id="UP000589620"/>
    </source>
</evidence>